<evidence type="ECO:0000313" key="9">
    <source>
        <dbReference type="Proteomes" id="UP000695022"/>
    </source>
</evidence>
<keyword evidence="2" id="KW-0156">Chromatin regulator</keyword>
<feature type="compositionally biased region" description="Low complexity" evidence="6">
    <location>
        <begin position="412"/>
        <end position="422"/>
    </location>
</feature>
<organism evidence="9 10">
    <name type="scientific">Priapulus caudatus</name>
    <name type="common">Priapulid worm</name>
    <dbReference type="NCBI Taxonomy" id="37621"/>
    <lineage>
        <taxon>Eukaryota</taxon>
        <taxon>Metazoa</taxon>
        <taxon>Ecdysozoa</taxon>
        <taxon>Scalidophora</taxon>
        <taxon>Priapulida</taxon>
        <taxon>Priapulimorpha</taxon>
        <taxon>Priapulimorphida</taxon>
        <taxon>Priapulidae</taxon>
        <taxon>Priapulus</taxon>
    </lineage>
</organism>
<protein>
    <submittedName>
        <fullName evidence="10 11">DNA methyltransferase 1-associated protein 1-like isoform X1</fullName>
    </submittedName>
</protein>
<dbReference type="InterPro" id="IPR008468">
    <property type="entry name" value="DMAP1"/>
</dbReference>
<dbReference type="Gene3D" id="1.10.10.60">
    <property type="entry name" value="Homeodomain-like"/>
    <property type="match status" value="1"/>
</dbReference>
<feature type="compositionally biased region" description="Basic and acidic residues" evidence="6">
    <location>
        <begin position="475"/>
        <end position="484"/>
    </location>
</feature>
<feature type="domain" description="DAMP1 SANT/Myb-like" evidence="8">
    <location>
        <begin position="118"/>
        <end position="196"/>
    </location>
</feature>
<dbReference type="InterPro" id="IPR032563">
    <property type="entry name" value="DAMP1_SANT-like"/>
</dbReference>
<dbReference type="CDD" id="cd11658">
    <property type="entry name" value="SANT_DMAP1_like"/>
    <property type="match status" value="1"/>
</dbReference>
<dbReference type="Pfam" id="PF05499">
    <property type="entry name" value="DMAP1"/>
    <property type="match status" value="1"/>
</dbReference>
<keyword evidence="4" id="KW-0804">Transcription</keyword>
<dbReference type="PANTHER" id="PTHR12855">
    <property type="entry name" value="DNA METHYLTRANSFERASE 1-ASSOCIATED PROTEIN 1 FAMILY MEMBER"/>
    <property type="match status" value="1"/>
</dbReference>
<evidence type="ECO:0000256" key="3">
    <source>
        <dbReference type="ARBA" id="ARBA00023015"/>
    </source>
</evidence>
<comment type="subcellular location">
    <subcellularLocation>
        <location evidence="1">Nucleus</location>
    </subcellularLocation>
</comment>
<feature type="compositionally biased region" description="Basic and acidic residues" evidence="6">
    <location>
        <begin position="250"/>
        <end position="261"/>
    </location>
</feature>
<dbReference type="PANTHER" id="PTHR12855:SF10">
    <property type="entry name" value="DNA METHYLTRANSFERASE 1-ASSOCIATED PROTEIN 1"/>
    <property type="match status" value="1"/>
</dbReference>
<evidence type="ECO:0000259" key="8">
    <source>
        <dbReference type="Pfam" id="PF16282"/>
    </source>
</evidence>
<evidence type="ECO:0000313" key="10">
    <source>
        <dbReference type="RefSeq" id="XP_014669988.1"/>
    </source>
</evidence>
<keyword evidence="5" id="KW-0539">Nucleus</keyword>
<evidence type="ECO:0000256" key="4">
    <source>
        <dbReference type="ARBA" id="ARBA00023163"/>
    </source>
</evidence>
<feature type="compositionally biased region" description="Polar residues" evidence="6">
    <location>
        <begin position="296"/>
        <end position="308"/>
    </location>
</feature>
<dbReference type="Pfam" id="PF16282">
    <property type="entry name" value="SANT_DAMP1_like"/>
    <property type="match status" value="1"/>
</dbReference>
<feature type="region of interest" description="Disordered" evidence="6">
    <location>
        <begin position="412"/>
        <end position="434"/>
    </location>
</feature>
<accession>A0ABM1ECR7</accession>
<name>A0ABM1ECR7_PRICU</name>
<dbReference type="InterPro" id="IPR027109">
    <property type="entry name" value="Swc4/Dmap1"/>
</dbReference>
<dbReference type="Proteomes" id="UP000695022">
    <property type="component" value="Unplaced"/>
</dbReference>
<dbReference type="GeneID" id="106810996"/>
<evidence type="ECO:0000313" key="11">
    <source>
        <dbReference type="RefSeq" id="XP_014669989.1"/>
    </source>
</evidence>
<evidence type="ECO:0000256" key="2">
    <source>
        <dbReference type="ARBA" id="ARBA00022853"/>
    </source>
</evidence>
<keyword evidence="3" id="KW-0805">Transcription regulation</keyword>
<feature type="compositionally biased region" description="Basic residues" evidence="6">
    <location>
        <begin position="276"/>
        <end position="291"/>
    </location>
</feature>
<evidence type="ECO:0000256" key="6">
    <source>
        <dbReference type="SAM" id="MobiDB-lite"/>
    </source>
</evidence>
<evidence type="ECO:0000256" key="1">
    <source>
        <dbReference type="ARBA" id="ARBA00004123"/>
    </source>
</evidence>
<dbReference type="RefSeq" id="XP_014669988.1">
    <property type="nucleotide sequence ID" value="XM_014814502.1"/>
</dbReference>
<evidence type="ECO:0000259" key="7">
    <source>
        <dbReference type="Pfam" id="PF05499"/>
    </source>
</evidence>
<evidence type="ECO:0000256" key="5">
    <source>
        <dbReference type="ARBA" id="ARBA00023242"/>
    </source>
</evidence>
<feature type="region of interest" description="Disordered" evidence="6">
    <location>
        <begin position="250"/>
        <end position="313"/>
    </location>
</feature>
<proteinExistence type="predicted"/>
<keyword evidence="9" id="KW-1185">Reference proteome</keyword>
<sequence length="491" mass="56820">MTSADVREILEIELPEQQPVTKESLFSDDKKQKVFKKEKTFKKPQGMHREVWGLLFTDPRDAPPLLPSDTSTGYKQAKAKIGRSRVRPWKWMPFHNPARKDGAVFYHWRRMVDEGKDYAFSRFNKQVPVPTYSDLEYQQHLHDENWTREETDHLFGLCRRFDLRFIIIKDRYDRERYPDRTVEDLKERYYHISNVLAKMRALPGPEAKLFMFDADHDRRRKLQLEKLYNRTQEDVEEEETLMQELRKIEQRKREREKKAQDLQKLISAADNSDRRLQKKQPKKHMVAHKLSKGGATVTSGEASTTPDTTGIKFPEFKTSGVTLRSHRMKLPTSLGQKKSKAIEQLLEELGIEQSPMPTEEVATHFNDVRCDMVLLYELKLAHANCEFEVQTLKHRLEALVPGRLASLNLPASAAATTTPSTSGEAGGDSPGKTRKISEIIDVVGNAEHPSVRANLFESIEAWDRNTISPSRKRRAALEQRDIMKKLKGNKS</sequence>
<feature type="region of interest" description="Disordered" evidence="6">
    <location>
        <begin position="467"/>
        <end position="491"/>
    </location>
</feature>
<gene>
    <name evidence="10 11" type="primary">LOC106810996</name>
</gene>
<reference evidence="10 11" key="1">
    <citation type="submission" date="2025-05" db="UniProtKB">
        <authorList>
            <consortium name="RefSeq"/>
        </authorList>
    </citation>
    <scope>IDENTIFICATION</scope>
</reference>
<feature type="domain" description="DNA methyltransferase 1-associated 1" evidence="7">
    <location>
        <begin position="237"/>
        <end position="403"/>
    </location>
</feature>
<dbReference type="RefSeq" id="XP_014669989.1">
    <property type="nucleotide sequence ID" value="XM_014814503.1"/>
</dbReference>